<gene>
    <name evidence="1" type="ORF">OGAPHI_006443</name>
</gene>
<dbReference type="AlphaFoldDB" id="A0A9P8T161"/>
<evidence type="ECO:0000313" key="1">
    <source>
        <dbReference type="EMBL" id="KAH3661595.1"/>
    </source>
</evidence>
<dbReference type="RefSeq" id="XP_046058708.1">
    <property type="nucleotide sequence ID" value="XM_046207731.1"/>
</dbReference>
<dbReference type="EMBL" id="JAEUBE010000439">
    <property type="protein sequence ID" value="KAH3661595.1"/>
    <property type="molecule type" value="Genomic_DNA"/>
</dbReference>
<reference evidence="1" key="2">
    <citation type="submission" date="2021-01" db="EMBL/GenBank/DDBJ databases">
        <authorList>
            <person name="Schikora-Tamarit M.A."/>
        </authorList>
    </citation>
    <scope>NUCLEOTIDE SEQUENCE</scope>
    <source>
        <strain evidence="1">CBS6075</strain>
    </source>
</reference>
<sequence length="174" mass="20805">MIEHIRTQSFKSLSEFSNREYNPLESDGRVLDFDENTRQKQSQVSFSWKEKIRLSNKCLFMRCIDAKTVKHLFNFCWSTKPYLGARLVVVRNGLMILYFLNPRRTPKLRKPKFGWDWSSSKWYLKRSKRAKHKREAFCNEASFMVESKTLLIWVTTLVMVKTVINSKWFESLFG</sequence>
<comment type="caution">
    <text evidence="1">The sequence shown here is derived from an EMBL/GenBank/DDBJ whole genome shotgun (WGS) entry which is preliminary data.</text>
</comment>
<protein>
    <submittedName>
        <fullName evidence="1">Uncharacterized protein</fullName>
    </submittedName>
</protein>
<name>A0A9P8T161_9ASCO</name>
<accession>A0A9P8T161</accession>
<evidence type="ECO:0000313" key="2">
    <source>
        <dbReference type="Proteomes" id="UP000769157"/>
    </source>
</evidence>
<keyword evidence="2" id="KW-1185">Reference proteome</keyword>
<organism evidence="1 2">
    <name type="scientific">Ogataea philodendri</name>
    <dbReference type="NCBI Taxonomy" id="1378263"/>
    <lineage>
        <taxon>Eukaryota</taxon>
        <taxon>Fungi</taxon>
        <taxon>Dikarya</taxon>
        <taxon>Ascomycota</taxon>
        <taxon>Saccharomycotina</taxon>
        <taxon>Pichiomycetes</taxon>
        <taxon>Pichiales</taxon>
        <taxon>Pichiaceae</taxon>
        <taxon>Ogataea</taxon>
    </lineage>
</organism>
<dbReference type="GeneID" id="70238407"/>
<dbReference type="Proteomes" id="UP000769157">
    <property type="component" value="Unassembled WGS sequence"/>
</dbReference>
<reference evidence="1" key="1">
    <citation type="journal article" date="2021" name="Open Biol.">
        <title>Shared evolutionary footprints suggest mitochondrial oxidative damage underlies multiple complex I losses in fungi.</title>
        <authorList>
            <person name="Schikora-Tamarit M.A."/>
            <person name="Marcet-Houben M."/>
            <person name="Nosek J."/>
            <person name="Gabaldon T."/>
        </authorList>
    </citation>
    <scope>NUCLEOTIDE SEQUENCE</scope>
    <source>
        <strain evidence="1">CBS6075</strain>
    </source>
</reference>
<proteinExistence type="predicted"/>